<feature type="domain" description="IclR-ED" evidence="5">
    <location>
        <begin position="72"/>
        <end position="249"/>
    </location>
</feature>
<gene>
    <name evidence="6" type="ORF">ETU37_18810</name>
</gene>
<dbReference type="GO" id="GO:0045892">
    <property type="term" value="P:negative regulation of DNA-templated transcription"/>
    <property type="evidence" value="ECO:0007669"/>
    <property type="project" value="TreeGrafter"/>
</dbReference>
<protein>
    <submittedName>
        <fullName evidence="6">IclR family transcriptional regulator</fullName>
    </submittedName>
</protein>
<dbReference type="GO" id="GO:0003677">
    <property type="term" value="F:DNA binding"/>
    <property type="evidence" value="ECO:0007669"/>
    <property type="project" value="UniProtKB-KW"/>
</dbReference>
<dbReference type="InterPro" id="IPR029016">
    <property type="entry name" value="GAF-like_dom_sf"/>
</dbReference>
<dbReference type="EMBL" id="SDPU01000034">
    <property type="protein sequence ID" value="RYU09892.1"/>
    <property type="molecule type" value="Genomic_DNA"/>
</dbReference>
<dbReference type="OrthoDB" id="4068713at2"/>
<dbReference type="PANTHER" id="PTHR30136:SF24">
    <property type="entry name" value="HTH-TYPE TRANSCRIPTIONAL REPRESSOR ALLR"/>
    <property type="match status" value="1"/>
</dbReference>
<evidence type="ECO:0000313" key="7">
    <source>
        <dbReference type="Proteomes" id="UP000291189"/>
    </source>
</evidence>
<dbReference type="PROSITE" id="PS51078">
    <property type="entry name" value="ICLR_ED"/>
    <property type="match status" value="1"/>
</dbReference>
<dbReference type="PANTHER" id="PTHR30136">
    <property type="entry name" value="HELIX-TURN-HELIX TRANSCRIPTIONAL REGULATOR, ICLR FAMILY"/>
    <property type="match status" value="1"/>
</dbReference>
<evidence type="ECO:0000256" key="1">
    <source>
        <dbReference type="ARBA" id="ARBA00023015"/>
    </source>
</evidence>
<dbReference type="GO" id="GO:0003700">
    <property type="term" value="F:DNA-binding transcription factor activity"/>
    <property type="evidence" value="ECO:0007669"/>
    <property type="project" value="TreeGrafter"/>
</dbReference>
<dbReference type="RefSeq" id="WP_129988889.1">
    <property type="nucleotide sequence ID" value="NZ_SDPU01000034.1"/>
</dbReference>
<sequence length="259" mass="27181">MAGNSSSPGTSVTARALSLLAAFDEEHRRLALSELTARAGLPLATAHRLVGELVAFGALARTSGGDYVVGRRLWDLGLLAPVQTGLREAASPFLHDLYGATLATVHLAVRDGTSVLYVDRLRGHASVPVVSSIGSRLPLHTTGVGKVLLAHAPAEVQDAVLANLTRVTPYTITQPGTLRRQLSRVVRDGYATTVEEMSLGACSVAVPLRRGEDVVASLGLVVPSLRTERPRLVAALQVAARGIERAMGPAAVQSWGQPV</sequence>
<keyword evidence="3" id="KW-0804">Transcription</keyword>
<proteinExistence type="predicted"/>
<dbReference type="PROSITE" id="PS51077">
    <property type="entry name" value="HTH_ICLR"/>
    <property type="match status" value="1"/>
</dbReference>
<dbReference type="Pfam" id="PF09339">
    <property type="entry name" value="HTH_IclR"/>
    <property type="match status" value="1"/>
</dbReference>
<dbReference type="Gene3D" id="3.30.450.40">
    <property type="match status" value="1"/>
</dbReference>
<evidence type="ECO:0000256" key="3">
    <source>
        <dbReference type="ARBA" id="ARBA00023163"/>
    </source>
</evidence>
<dbReference type="InterPro" id="IPR005471">
    <property type="entry name" value="Tscrpt_reg_IclR_N"/>
</dbReference>
<accession>A0A4Q5IVB2</accession>
<dbReference type="Gene3D" id="1.10.10.10">
    <property type="entry name" value="Winged helix-like DNA-binding domain superfamily/Winged helix DNA-binding domain"/>
    <property type="match status" value="1"/>
</dbReference>
<keyword evidence="7" id="KW-1185">Reference proteome</keyword>
<organism evidence="6 7">
    <name type="scientific">Nocardioides iriomotensis</name>
    <dbReference type="NCBI Taxonomy" id="715784"/>
    <lineage>
        <taxon>Bacteria</taxon>
        <taxon>Bacillati</taxon>
        <taxon>Actinomycetota</taxon>
        <taxon>Actinomycetes</taxon>
        <taxon>Propionibacteriales</taxon>
        <taxon>Nocardioidaceae</taxon>
        <taxon>Nocardioides</taxon>
    </lineage>
</organism>
<keyword evidence="1" id="KW-0805">Transcription regulation</keyword>
<evidence type="ECO:0000313" key="6">
    <source>
        <dbReference type="EMBL" id="RYU09892.1"/>
    </source>
</evidence>
<dbReference type="InterPro" id="IPR050707">
    <property type="entry name" value="HTH_MetabolicPath_Reg"/>
</dbReference>
<comment type="caution">
    <text evidence="6">The sequence shown here is derived from an EMBL/GenBank/DDBJ whole genome shotgun (WGS) entry which is preliminary data.</text>
</comment>
<dbReference type="InterPro" id="IPR014757">
    <property type="entry name" value="Tscrpt_reg_IclR_C"/>
</dbReference>
<keyword evidence="2" id="KW-0238">DNA-binding</keyword>
<dbReference type="SUPFAM" id="SSF46785">
    <property type="entry name" value="Winged helix' DNA-binding domain"/>
    <property type="match status" value="1"/>
</dbReference>
<feature type="domain" description="HTH iclR-type" evidence="4">
    <location>
        <begin position="10"/>
        <end position="71"/>
    </location>
</feature>
<dbReference type="SMART" id="SM00346">
    <property type="entry name" value="HTH_ICLR"/>
    <property type="match status" value="1"/>
</dbReference>
<reference evidence="6 7" key="1">
    <citation type="submission" date="2019-01" db="EMBL/GenBank/DDBJ databases">
        <title>Nocardioides guangzhouensis sp. nov., an actinobacterium isolated from soil.</title>
        <authorList>
            <person name="Fu Y."/>
            <person name="Cai Y."/>
            <person name="Lin Z."/>
            <person name="Chen P."/>
        </authorList>
    </citation>
    <scope>NUCLEOTIDE SEQUENCE [LARGE SCALE GENOMIC DNA]</scope>
    <source>
        <strain evidence="6 7">NBRC 105384</strain>
    </source>
</reference>
<dbReference type="SUPFAM" id="SSF55781">
    <property type="entry name" value="GAF domain-like"/>
    <property type="match status" value="1"/>
</dbReference>
<evidence type="ECO:0000259" key="4">
    <source>
        <dbReference type="PROSITE" id="PS51077"/>
    </source>
</evidence>
<dbReference type="InterPro" id="IPR036390">
    <property type="entry name" value="WH_DNA-bd_sf"/>
</dbReference>
<evidence type="ECO:0000259" key="5">
    <source>
        <dbReference type="PROSITE" id="PS51078"/>
    </source>
</evidence>
<name>A0A4Q5IVB2_9ACTN</name>
<dbReference type="InterPro" id="IPR036388">
    <property type="entry name" value="WH-like_DNA-bd_sf"/>
</dbReference>
<dbReference type="Pfam" id="PF01614">
    <property type="entry name" value="IclR_C"/>
    <property type="match status" value="1"/>
</dbReference>
<evidence type="ECO:0000256" key="2">
    <source>
        <dbReference type="ARBA" id="ARBA00023125"/>
    </source>
</evidence>
<dbReference type="Proteomes" id="UP000291189">
    <property type="component" value="Unassembled WGS sequence"/>
</dbReference>
<dbReference type="AlphaFoldDB" id="A0A4Q5IVB2"/>